<reference evidence="2 3" key="1">
    <citation type="journal article" date="2013" name="Nat. Genet.">
        <title>The high-quality draft genome of peach (Prunus persica) identifies unique patterns of genetic diversity, domestication and genome evolution.</title>
        <authorList>
            <consortium name="International Peach Genome Initiative"/>
            <person name="Verde I."/>
            <person name="Abbott A.G."/>
            <person name="Scalabrin S."/>
            <person name="Jung S."/>
            <person name="Shu S."/>
            <person name="Marroni F."/>
            <person name="Zhebentyayeva T."/>
            <person name="Dettori M.T."/>
            <person name="Grimwood J."/>
            <person name="Cattonaro F."/>
            <person name="Zuccolo A."/>
            <person name="Rossini L."/>
            <person name="Jenkins J."/>
            <person name="Vendramin E."/>
            <person name="Meisel L.A."/>
            <person name="Decroocq V."/>
            <person name="Sosinski B."/>
            <person name="Prochnik S."/>
            <person name="Mitros T."/>
            <person name="Policriti A."/>
            <person name="Cipriani G."/>
            <person name="Dondini L."/>
            <person name="Ficklin S."/>
            <person name="Goodstein D.M."/>
            <person name="Xuan P."/>
            <person name="Del Fabbro C."/>
            <person name="Aramini V."/>
            <person name="Copetti D."/>
            <person name="Gonzalez S."/>
            <person name="Horner D.S."/>
            <person name="Falchi R."/>
            <person name="Lucas S."/>
            <person name="Mica E."/>
            <person name="Maldonado J."/>
            <person name="Lazzari B."/>
            <person name="Bielenberg D."/>
            <person name="Pirona R."/>
            <person name="Miculan M."/>
            <person name="Barakat A."/>
            <person name="Testolin R."/>
            <person name="Stella A."/>
            <person name="Tartarini S."/>
            <person name="Tonutti P."/>
            <person name="Arus P."/>
            <person name="Orellana A."/>
            <person name="Wells C."/>
            <person name="Main D."/>
            <person name="Vizzotto G."/>
            <person name="Silva H."/>
            <person name="Salamini F."/>
            <person name="Schmutz J."/>
            <person name="Morgante M."/>
            <person name="Rokhsar D.S."/>
        </authorList>
    </citation>
    <scope>NUCLEOTIDE SEQUENCE [LARGE SCALE GENOMIC DNA]</scope>
    <source>
        <strain evidence="3">cv. Nemared</strain>
    </source>
</reference>
<evidence type="ECO:0000256" key="1">
    <source>
        <dbReference type="SAM" id="MobiDB-lite"/>
    </source>
</evidence>
<organism evidence="2 3">
    <name type="scientific">Prunus persica</name>
    <name type="common">Peach</name>
    <name type="synonym">Amygdalus persica</name>
    <dbReference type="NCBI Taxonomy" id="3760"/>
    <lineage>
        <taxon>Eukaryota</taxon>
        <taxon>Viridiplantae</taxon>
        <taxon>Streptophyta</taxon>
        <taxon>Embryophyta</taxon>
        <taxon>Tracheophyta</taxon>
        <taxon>Spermatophyta</taxon>
        <taxon>Magnoliopsida</taxon>
        <taxon>eudicotyledons</taxon>
        <taxon>Gunneridae</taxon>
        <taxon>Pentapetalae</taxon>
        <taxon>rosids</taxon>
        <taxon>fabids</taxon>
        <taxon>Rosales</taxon>
        <taxon>Rosaceae</taxon>
        <taxon>Amygdaloideae</taxon>
        <taxon>Amygdaleae</taxon>
        <taxon>Prunus</taxon>
    </lineage>
</organism>
<dbReference type="EMBL" id="CM007657">
    <property type="protein sequence ID" value="ONH94402.1"/>
    <property type="molecule type" value="Genomic_DNA"/>
</dbReference>
<proteinExistence type="predicted"/>
<accession>A0A251N4X2</accession>
<keyword evidence="3" id="KW-1185">Reference proteome</keyword>
<dbReference type="Proteomes" id="UP000006882">
    <property type="component" value="Chromosome G7"/>
</dbReference>
<dbReference type="AlphaFoldDB" id="A0A251N4X2"/>
<feature type="region of interest" description="Disordered" evidence="1">
    <location>
        <begin position="1"/>
        <end position="30"/>
    </location>
</feature>
<protein>
    <submittedName>
        <fullName evidence="2">Uncharacterized protein</fullName>
    </submittedName>
</protein>
<dbReference type="Gramene" id="ONH94402">
    <property type="protein sequence ID" value="ONH94402"/>
    <property type="gene ID" value="PRUPE_7G014500"/>
</dbReference>
<evidence type="ECO:0000313" key="3">
    <source>
        <dbReference type="Proteomes" id="UP000006882"/>
    </source>
</evidence>
<name>A0A251N4X2_PRUPE</name>
<evidence type="ECO:0000313" key="2">
    <source>
        <dbReference type="EMBL" id="ONH94402.1"/>
    </source>
</evidence>
<sequence length="83" mass="9541">MAGPKLHPSPLPNQARNKREESSAKQLKTEVHSSERMVGVSLFFFFSNFTFRGLNDKAWSLKNLSFKVYSILSNIDRMLLITH</sequence>
<feature type="compositionally biased region" description="Basic and acidic residues" evidence="1">
    <location>
        <begin position="17"/>
        <end position="30"/>
    </location>
</feature>
<gene>
    <name evidence="2" type="ORF">PRUPE_7G014500</name>
</gene>